<dbReference type="InterPro" id="IPR012947">
    <property type="entry name" value="tRNA_SAD"/>
</dbReference>
<evidence type="ECO:0000256" key="3">
    <source>
        <dbReference type="ARBA" id="ARBA00017959"/>
    </source>
</evidence>
<dbReference type="Proteomes" id="UP000494165">
    <property type="component" value="Unassembled WGS sequence"/>
</dbReference>
<name>A0A8S1BUJ6_9INSE</name>
<comment type="function">
    <text evidence="15">Catalyzes the attachment of alanine to tRNA(Ala) in a two-step reaction: alanine is first activated by ATP to form Ala-AMP and then transferred to the acceptor end of tRNA(Ala). Also edits incorrectly charged tRNA(Ala) via its editing domain.</text>
</comment>
<dbReference type="InterPro" id="IPR002318">
    <property type="entry name" value="Ala-tRNA-lgiase_IIc"/>
</dbReference>
<evidence type="ECO:0000256" key="1">
    <source>
        <dbReference type="ARBA" id="ARBA00008429"/>
    </source>
</evidence>
<evidence type="ECO:0000256" key="10">
    <source>
        <dbReference type="ARBA" id="ARBA00022884"/>
    </source>
</evidence>
<evidence type="ECO:0000256" key="14">
    <source>
        <dbReference type="ARBA" id="ARBA00048300"/>
    </source>
</evidence>
<feature type="domain" description="Alanyl-transfer RNA synthetases family profile" evidence="16">
    <location>
        <begin position="17"/>
        <end position="747"/>
    </location>
</feature>
<feature type="binding site" evidence="15">
    <location>
        <position position="601"/>
    </location>
    <ligand>
        <name>Zn(2+)</name>
        <dbReference type="ChEBI" id="CHEBI:29105"/>
    </ligand>
</feature>
<keyword evidence="12 15" id="KW-0030">Aminoacyl-tRNA synthetase</keyword>
<comment type="caution">
    <text evidence="17">The sequence shown here is derived from an EMBL/GenBank/DDBJ whole genome shotgun (WGS) entry which is preliminary data.</text>
</comment>
<dbReference type="AlphaFoldDB" id="A0A8S1BUJ6"/>
<keyword evidence="7 15" id="KW-0547">Nucleotide-binding</keyword>
<dbReference type="GO" id="GO:0002161">
    <property type="term" value="F:aminoacyl-tRNA deacylase activity"/>
    <property type="evidence" value="ECO:0007669"/>
    <property type="project" value="TreeGrafter"/>
</dbReference>
<evidence type="ECO:0000256" key="5">
    <source>
        <dbReference type="ARBA" id="ARBA00022598"/>
    </source>
</evidence>
<evidence type="ECO:0000256" key="9">
    <source>
        <dbReference type="ARBA" id="ARBA00022840"/>
    </source>
</evidence>
<dbReference type="InterPro" id="IPR050058">
    <property type="entry name" value="Ala-tRNA_ligase"/>
</dbReference>
<keyword evidence="10 15" id="KW-0694">RNA-binding</keyword>
<evidence type="ECO:0000256" key="4">
    <source>
        <dbReference type="ARBA" id="ARBA00022555"/>
    </source>
</evidence>
<dbReference type="CDD" id="cd00673">
    <property type="entry name" value="AlaRS_core"/>
    <property type="match status" value="1"/>
</dbReference>
<dbReference type="GO" id="GO:0006419">
    <property type="term" value="P:alanyl-tRNA aminoacylation"/>
    <property type="evidence" value="ECO:0007669"/>
    <property type="project" value="InterPro"/>
</dbReference>
<comment type="similarity">
    <text evidence="1">Belongs to the class-II aminoacyl-tRNA synthetase family. Alax-L subfamily.</text>
</comment>
<keyword evidence="18" id="KW-1185">Reference proteome</keyword>
<dbReference type="NCBIfam" id="TIGR00344">
    <property type="entry name" value="alaS"/>
    <property type="match status" value="1"/>
</dbReference>
<feature type="binding site" evidence="15">
    <location>
        <position position="704"/>
    </location>
    <ligand>
        <name>Zn(2+)</name>
        <dbReference type="ChEBI" id="CHEBI:29105"/>
    </ligand>
</feature>
<dbReference type="GO" id="GO:0004813">
    <property type="term" value="F:alanine-tRNA ligase activity"/>
    <property type="evidence" value="ECO:0007669"/>
    <property type="project" value="UniProtKB-UniRule"/>
</dbReference>
<keyword evidence="6 15" id="KW-0479">Metal-binding</keyword>
<evidence type="ECO:0000256" key="8">
    <source>
        <dbReference type="ARBA" id="ARBA00022833"/>
    </source>
</evidence>
<dbReference type="SMART" id="SM00863">
    <property type="entry name" value="tRNA_SAD"/>
    <property type="match status" value="1"/>
</dbReference>
<dbReference type="PRINTS" id="PR00980">
    <property type="entry name" value="TRNASYNTHALA"/>
</dbReference>
<comment type="subunit">
    <text evidence="15">Monomer.</text>
</comment>
<dbReference type="GO" id="GO:0008270">
    <property type="term" value="F:zinc ion binding"/>
    <property type="evidence" value="ECO:0007669"/>
    <property type="project" value="UniProtKB-UniRule"/>
</dbReference>
<dbReference type="GO" id="GO:0005739">
    <property type="term" value="C:mitochondrion"/>
    <property type="evidence" value="ECO:0007669"/>
    <property type="project" value="TreeGrafter"/>
</dbReference>
<evidence type="ECO:0000259" key="16">
    <source>
        <dbReference type="PROSITE" id="PS50860"/>
    </source>
</evidence>
<accession>A0A8S1BUJ6</accession>
<dbReference type="GO" id="GO:0005524">
    <property type="term" value="F:ATP binding"/>
    <property type="evidence" value="ECO:0007669"/>
    <property type="project" value="UniProtKB-UniRule"/>
</dbReference>
<evidence type="ECO:0000256" key="15">
    <source>
        <dbReference type="HAMAP-Rule" id="MF_03133"/>
    </source>
</evidence>
<dbReference type="PROSITE" id="PS50860">
    <property type="entry name" value="AA_TRNA_LIGASE_II_ALA"/>
    <property type="match status" value="1"/>
</dbReference>
<gene>
    <name evidence="17" type="ORF">CLODIP_2_CD08792</name>
</gene>
<dbReference type="HAMAP" id="MF_00036_B">
    <property type="entry name" value="Ala_tRNA_synth_B"/>
    <property type="match status" value="1"/>
</dbReference>
<protein>
    <recommendedName>
        <fullName evidence="3">Alanine--tRNA ligase</fullName>
        <ecNumber evidence="2">6.1.1.7</ecNumber>
    </recommendedName>
    <alternativeName>
        <fullName evidence="13">Alanyl-tRNA synthetase</fullName>
    </alternativeName>
</protein>
<keyword evidence="8 15" id="KW-0862">Zinc</keyword>
<reference evidence="17 18" key="1">
    <citation type="submission" date="2020-04" db="EMBL/GenBank/DDBJ databases">
        <authorList>
            <person name="Alioto T."/>
            <person name="Alioto T."/>
            <person name="Gomez Garrido J."/>
        </authorList>
    </citation>
    <scope>NUCLEOTIDE SEQUENCE [LARGE SCALE GENOMIC DNA]</scope>
</reference>
<dbReference type="PANTHER" id="PTHR11777:SF9">
    <property type="entry name" value="ALANINE--TRNA LIGASE, CYTOPLASMIC"/>
    <property type="match status" value="1"/>
</dbReference>
<dbReference type="PANTHER" id="PTHR11777">
    <property type="entry name" value="ALANYL-TRNA SYNTHETASE"/>
    <property type="match status" value="1"/>
</dbReference>
<feature type="binding site" evidence="15">
    <location>
        <position position="605"/>
    </location>
    <ligand>
        <name>Zn(2+)</name>
        <dbReference type="ChEBI" id="CHEBI:29105"/>
    </ligand>
</feature>
<feature type="binding site" evidence="15">
    <location>
        <position position="708"/>
    </location>
    <ligand>
        <name>Zn(2+)</name>
        <dbReference type="ChEBI" id="CHEBI:29105"/>
    </ligand>
</feature>
<evidence type="ECO:0000256" key="7">
    <source>
        <dbReference type="ARBA" id="ARBA00022741"/>
    </source>
</evidence>
<dbReference type="Gene3D" id="3.30.930.10">
    <property type="entry name" value="Bira Bifunctional Protein, Domain 2"/>
    <property type="match status" value="1"/>
</dbReference>
<dbReference type="SUPFAM" id="SSF55186">
    <property type="entry name" value="ThrRS/AlaRS common domain"/>
    <property type="match status" value="1"/>
</dbReference>
<keyword evidence="11 15" id="KW-0648">Protein biosynthesis</keyword>
<evidence type="ECO:0000256" key="2">
    <source>
        <dbReference type="ARBA" id="ARBA00013168"/>
    </source>
</evidence>
<evidence type="ECO:0000256" key="11">
    <source>
        <dbReference type="ARBA" id="ARBA00022917"/>
    </source>
</evidence>
<dbReference type="InterPro" id="IPR009000">
    <property type="entry name" value="Transl_B-barrel_sf"/>
</dbReference>
<comment type="cofactor">
    <cofactor evidence="15">
        <name>Zn(2+)</name>
        <dbReference type="ChEBI" id="CHEBI:29105"/>
    </cofactor>
    <text evidence="15">Binds 1 zinc ion per subunit.</text>
</comment>
<dbReference type="FunFam" id="3.30.930.10:FF:000011">
    <property type="entry name" value="Alanine--tRNA ligase, cytoplasmic"/>
    <property type="match status" value="1"/>
</dbReference>
<dbReference type="Gene3D" id="3.30.980.10">
    <property type="entry name" value="Threonyl-trna Synthetase, Chain A, domain 2"/>
    <property type="match status" value="1"/>
</dbReference>
<dbReference type="OrthoDB" id="2423964at2759"/>
<dbReference type="SUPFAM" id="SSF50447">
    <property type="entry name" value="Translation proteins"/>
    <property type="match status" value="1"/>
</dbReference>
<dbReference type="EC" id="6.1.1.7" evidence="2"/>
<keyword evidence="5 15" id="KW-0436">Ligase</keyword>
<dbReference type="Pfam" id="PF01411">
    <property type="entry name" value="tRNA-synt_2c"/>
    <property type="match status" value="1"/>
</dbReference>
<dbReference type="InterPro" id="IPR018165">
    <property type="entry name" value="Ala-tRNA-synth_IIc_core"/>
</dbReference>
<dbReference type="InterPro" id="IPR023033">
    <property type="entry name" value="Ala_tRNA_ligase_euk/bac"/>
</dbReference>
<comment type="catalytic activity">
    <reaction evidence="14 15">
        <text>tRNA(Ala) + L-alanine + ATP = L-alanyl-tRNA(Ala) + AMP + diphosphate</text>
        <dbReference type="Rhea" id="RHEA:12540"/>
        <dbReference type="Rhea" id="RHEA-COMP:9657"/>
        <dbReference type="Rhea" id="RHEA-COMP:9923"/>
        <dbReference type="ChEBI" id="CHEBI:30616"/>
        <dbReference type="ChEBI" id="CHEBI:33019"/>
        <dbReference type="ChEBI" id="CHEBI:57972"/>
        <dbReference type="ChEBI" id="CHEBI:78442"/>
        <dbReference type="ChEBI" id="CHEBI:78497"/>
        <dbReference type="ChEBI" id="CHEBI:456215"/>
        <dbReference type="EC" id="6.1.1.7"/>
    </reaction>
</comment>
<dbReference type="SUPFAM" id="SSF101353">
    <property type="entry name" value="Putative anticodon-binding domain of alanyl-tRNA synthetase (AlaRS)"/>
    <property type="match status" value="1"/>
</dbReference>
<evidence type="ECO:0000256" key="6">
    <source>
        <dbReference type="ARBA" id="ARBA00022723"/>
    </source>
</evidence>
<dbReference type="InterPro" id="IPR018163">
    <property type="entry name" value="Thr/Ala-tRNA-synth_IIc_edit"/>
</dbReference>
<keyword evidence="4 15" id="KW-0820">tRNA-binding</keyword>
<dbReference type="Pfam" id="PF07973">
    <property type="entry name" value="tRNA_SAD"/>
    <property type="match status" value="1"/>
</dbReference>
<evidence type="ECO:0000313" key="18">
    <source>
        <dbReference type="Proteomes" id="UP000494165"/>
    </source>
</evidence>
<dbReference type="InterPro" id="IPR018164">
    <property type="entry name" value="Ala-tRNA-synth_IIc_N"/>
</dbReference>
<dbReference type="InterPro" id="IPR018162">
    <property type="entry name" value="Ala-tRNA-ligase_IIc_anticod-bd"/>
</dbReference>
<dbReference type="Gene3D" id="2.40.30.130">
    <property type="match status" value="1"/>
</dbReference>
<comment type="domain">
    <text evidence="15">Consists of three domains; the N-terminal catalytic domain, the editing domain and the C-terminal C-Ala domain. The editing domain removes incorrectly charged amino acids, while the C-Ala domain, along with tRNA(Ala), serves as a bridge to cooperatively bring together the editing and aminoacylation centers thus stimulating deacylation of misacylated tRNAs.</text>
</comment>
<sequence>MKLPYVLRGSFSSTRKYSSFNARKTFVEHFVNKHEHQFIKSSSVLPRADPSLSFVNAGMNQFKSVLLGTEEPAAPRVVNSQKCIRVGGKHNDLDAVGRDGTHHTFFEMLGNWSFADYFKEDACKMAWDLLTGPYNLDQEKFVVTYFGGDQKSKLKSDQDCADIWRSIGLKSRQIIPNGMSENFWEMGPVGPCGPCTEIYYNKGGKLMELWNLVFVEYERKEDGLLYLLPKKHVDTGMGLERLSRVLQNVDCNYDTDLFQPLFEITQKVSGKDKYSSSFGEEAILDTAYRILADHSRAISIAMADGIFPDQNYKLRKLVRKCFALSINVFQMNGNEILPHLVLKVTEILGETYPELRANLNRTVETLDQEYLLYLKMQSQAKSKWEALVEQFPALEALPDDHPGLEQAVLQVKDCKEISAELAFHLHTSLGVDKELIEGLAKCFNISVDLEGYQVNVDNQKKGSRATVGAEEKLLSENSVPPTGDESKYYWEYKNGHYIFPEHMDCKILALIQNKTLVNSVKAGSECDVVTDHTHFYHEAGGQVSDVGRLCSAKGTADIVDVQKHGKYVLHKVKVLEGELRHGDPSKLSLDCKHRLSCMQHHSATHLLNSALRKLIPNTYQRSCHVTQSYLTFDFTTPFSLKDEHVETIEDFVNEQIELALPIKRRVMSLQDLPENAVKRPGEHYPDIVSLITMGKEEQVSSEPCCGTHCNNTSDLLKFCILSTKSFGTGVRSVRATTGNLALTILQAGKEAEQEVLSLQSYLDSPEYDSFKASKEIKRMRAKFFEHDQIPLVVKRRLESWLKKIDKKVTQDNKNISRDILEKQVKELFLQQSDTMFVVSAFYSDSPEPLSLLRAQQMCSAEKPSLFISRDGDGCIRGRSYVPDIMLSEGFNAETWMQPVLNVFQAVGSPPKGKENKSVWMMKVKSGEELEDKKLVTKAVLEAENYARASLLLSTLKRKQ</sequence>
<dbReference type="GO" id="GO:0000049">
    <property type="term" value="F:tRNA binding"/>
    <property type="evidence" value="ECO:0007669"/>
    <property type="project" value="UniProtKB-KW"/>
</dbReference>
<evidence type="ECO:0000256" key="13">
    <source>
        <dbReference type="ARBA" id="ARBA00032577"/>
    </source>
</evidence>
<dbReference type="EMBL" id="CADEPI010000003">
    <property type="protein sequence ID" value="CAB3360228.1"/>
    <property type="molecule type" value="Genomic_DNA"/>
</dbReference>
<organism evidence="17 18">
    <name type="scientific">Cloeon dipterum</name>
    <dbReference type="NCBI Taxonomy" id="197152"/>
    <lineage>
        <taxon>Eukaryota</taxon>
        <taxon>Metazoa</taxon>
        <taxon>Ecdysozoa</taxon>
        <taxon>Arthropoda</taxon>
        <taxon>Hexapoda</taxon>
        <taxon>Insecta</taxon>
        <taxon>Pterygota</taxon>
        <taxon>Palaeoptera</taxon>
        <taxon>Ephemeroptera</taxon>
        <taxon>Pisciforma</taxon>
        <taxon>Baetidae</taxon>
        <taxon>Cloeon</taxon>
    </lineage>
</organism>
<dbReference type="InterPro" id="IPR045864">
    <property type="entry name" value="aa-tRNA-synth_II/BPL/LPL"/>
</dbReference>
<keyword evidence="9 15" id="KW-0067">ATP-binding</keyword>
<proteinExistence type="inferred from homology"/>
<evidence type="ECO:0000256" key="12">
    <source>
        <dbReference type="ARBA" id="ARBA00023146"/>
    </source>
</evidence>
<evidence type="ECO:0000313" key="17">
    <source>
        <dbReference type="EMBL" id="CAB3360228.1"/>
    </source>
</evidence>
<dbReference type="SUPFAM" id="SSF55681">
    <property type="entry name" value="Class II aaRS and biotin synthetases"/>
    <property type="match status" value="1"/>
</dbReference>
<dbReference type="FunFam" id="3.30.980.10:FF:000004">
    <property type="entry name" value="Alanine--tRNA ligase, cytoplasmic"/>
    <property type="match status" value="1"/>
</dbReference>